<evidence type="ECO:0000313" key="2">
    <source>
        <dbReference type="EMBL" id="WMV10723.1"/>
    </source>
</evidence>
<proteinExistence type="predicted"/>
<feature type="compositionally biased region" description="Polar residues" evidence="1">
    <location>
        <begin position="55"/>
        <end position="65"/>
    </location>
</feature>
<organism evidence="2 3">
    <name type="scientific">Solanum verrucosum</name>
    <dbReference type="NCBI Taxonomy" id="315347"/>
    <lineage>
        <taxon>Eukaryota</taxon>
        <taxon>Viridiplantae</taxon>
        <taxon>Streptophyta</taxon>
        <taxon>Embryophyta</taxon>
        <taxon>Tracheophyta</taxon>
        <taxon>Spermatophyta</taxon>
        <taxon>Magnoliopsida</taxon>
        <taxon>eudicotyledons</taxon>
        <taxon>Gunneridae</taxon>
        <taxon>Pentapetalae</taxon>
        <taxon>asterids</taxon>
        <taxon>lamiids</taxon>
        <taxon>Solanales</taxon>
        <taxon>Solanaceae</taxon>
        <taxon>Solanoideae</taxon>
        <taxon>Solaneae</taxon>
        <taxon>Solanum</taxon>
    </lineage>
</organism>
<feature type="region of interest" description="Disordered" evidence="1">
    <location>
        <begin position="55"/>
        <end position="87"/>
    </location>
</feature>
<evidence type="ECO:0000256" key="1">
    <source>
        <dbReference type="SAM" id="MobiDB-lite"/>
    </source>
</evidence>
<dbReference type="Proteomes" id="UP001234989">
    <property type="component" value="Chromosome 1"/>
</dbReference>
<dbReference type="AlphaFoldDB" id="A0AAF0PTH2"/>
<sequence length="87" mass="9555">IIQIPPQQHCLLTFIYTTFRSLTPSPPIAASAVESLLRFPRRSAAAAIAQTVADFSSTNDRASSTKQRKKKRRAEKETEVAPEAATI</sequence>
<evidence type="ECO:0000313" key="3">
    <source>
        <dbReference type="Proteomes" id="UP001234989"/>
    </source>
</evidence>
<feature type="non-terminal residue" evidence="2">
    <location>
        <position position="1"/>
    </location>
</feature>
<keyword evidence="3" id="KW-1185">Reference proteome</keyword>
<reference evidence="2" key="1">
    <citation type="submission" date="2023-08" db="EMBL/GenBank/DDBJ databases">
        <title>A de novo genome assembly of Solanum verrucosum Schlechtendal, a Mexican diploid species geographically isolated from the other diploid A-genome species in potato relatives.</title>
        <authorList>
            <person name="Hosaka K."/>
        </authorList>
    </citation>
    <scope>NUCLEOTIDE SEQUENCE</scope>
    <source>
        <tissue evidence="2">Young leaves</tissue>
    </source>
</reference>
<dbReference type="EMBL" id="CP133612">
    <property type="protein sequence ID" value="WMV10723.1"/>
    <property type="molecule type" value="Genomic_DNA"/>
</dbReference>
<accession>A0AAF0PTH2</accession>
<gene>
    <name evidence="2" type="ORF">MTR67_004108</name>
</gene>
<name>A0AAF0PTH2_SOLVR</name>
<protein>
    <submittedName>
        <fullName evidence="2">Uncharacterized protein</fullName>
    </submittedName>
</protein>